<dbReference type="InterPro" id="IPR021109">
    <property type="entry name" value="Peptidase_aspartic_dom_sf"/>
</dbReference>
<keyword evidence="2" id="KW-1185">Reference proteome</keyword>
<proteinExistence type="predicted"/>
<gene>
    <name evidence="1" type="ORF">ORAREDHAP_LOCUS48557</name>
</gene>
<name>A0A6J5Y6R5_PRUAR</name>
<dbReference type="Pfam" id="PF08284">
    <property type="entry name" value="RVP_2"/>
    <property type="match status" value="1"/>
</dbReference>
<reference evidence="2" key="1">
    <citation type="journal article" date="2020" name="Genome Biol.">
        <title>Gamete binning: chromosome-level and haplotype-resolved genome assembly enabled by high-throughput single-cell sequencing of gamete genomes.</title>
        <authorList>
            <person name="Campoy J.A."/>
            <person name="Sun H."/>
            <person name="Goel M."/>
            <person name="Jiao W.-B."/>
            <person name="Folz-Donahue K."/>
            <person name="Wang N."/>
            <person name="Rubio M."/>
            <person name="Liu C."/>
            <person name="Kukat C."/>
            <person name="Ruiz D."/>
            <person name="Huettel B."/>
            <person name="Schneeberger K."/>
        </authorList>
    </citation>
    <scope>NUCLEOTIDE SEQUENCE [LARGE SCALE GENOMIC DNA]</scope>
    <source>
        <strain evidence="2">cv. Rojo Pasion</strain>
    </source>
</reference>
<organism evidence="1 2">
    <name type="scientific">Prunus armeniaca</name>
    <name type="common">Apricot</name>
    <name type="synonym">Armeniaca vulgaris</name>
    <dbReference type="NCBI Taxonomy" id="36596"/>
    <lineage>
        <taxon>Eukaryota</taxon>
        <taxon>Viridiplantae</taxon>
        <taxon>Streptophyta</taxon>
        <taxon>Embryophyta</taxon>
        <taxon>Tracheophyta</taxon>
        <taxon>Spermatophyta</taxon>
        <taxon>Magnoliopsida</taxon>
        <taxon>eudicotyledons</taxon>
        <taxon>Gunneridae</taxon>
        <taxon>Pentapetalae</taxon>
        <taxon>rosids</taxon>
        <taxon>fabids</taxon>
        <taxon>Rosales</taxon>
        <taxon>Rosaceae</taxon>
        <taxon>Amygdaloideae</taxon>
        <taxon>Amygdaleae</taxon>
        <taxon>Prunus</taxon>
    </lineage>
</organism>
<evidence type="ECO:0000313" key="2">
    <source>
        <dbReference type="Proteomes" id="UP000507245"/>
    </source>
</evidence>
<evidence type="ECO:0000313" key="1">
    <source>
        <dbReference type="EMBL" id="CAB4320097.1"/>
    </source>
</evidence>
<protein>
    <submittedName>
        <fullName evidence="1">Uncharacterized protein</fullName>
    </submittedName>
</protein>
<accession>A0A6J5Y6R5</accession>
<sequence length="61" mass="6989">MVPVVAKKSGQFTQGRVYVVGNVKDQTEPKTIEGMDWLTYYQVTIDCGKRRITINTHKEET</sequence>
<dbReference type="AlphaFoldDB" id="A0A6J5Y6R5"/>
<dbReference type="Gene3D" id="2.40.70.10">
    <property type="entry name" value="Acid Proteases"/>
    <property type="match status" value="1"/>
</dbReference>
<dbReference type="Proteomes" id="UP000507245">
    <property type="component" value="Unassembled WGS sequence"/>
</dbReference>
<dbReference type="EMBL" id="CAEKKB010000008">
    <property type="protein sequence ID" value="CAB4320097.1"/>
    <property type="molecule type" value="Genomic_DNA"/>
</dbReference>